<proteinExistence type="predicted"/>
<evidence type="ECO:0000313" key="2">
    <source>
        <dbReference type="Proteomes" id="UP000031866"/>
    </source>
</evidence>
<protein>
    <submittedName>
        <fullName evidence="1">Conjugal transfer protein</fullName>
    </submittedName>
</protein>
<dbReference type="InterPro" id="IPR024735">
    <property type="entry name" value="TcpC"/>
</dbReference>
<organism evidence="1 2">
    <name type="scientific">Clostridium beijerinckii</name>
    <name type="common">Clostridium MP</name>
    <dbReference type="NCBI Taxonomy" id="1520"/>
    <lineage>
        <taxon>Bacteria</taxon>
        <taxon>Bacillati</taxon>
        <taxon>Bacillota</taxon>
        <taxon>Clostridia</taxon>
        <taxon>Eubacteriales</taxon>
        <taxon>Clostridiaceae</taxon>
        <taxon>Clostridium</taxon>
    </lineage>
</organism>
<accession>A0A0B5QVE7</accession>
<name>A0A0B5QVE7_CLOBE</name>
<dbReference type="STRING" id="1520.LF65_05431"/>
<dbReference type="AlphaFoldDB" id="A0A0B5QVE7"/>
<dbReference type="Proteomes" id="UP000031866">
    <property type="component" value="Chromosome"/>
</dbReference>
<gene>
    <name evidence="1" type="ORF">LF65_05431</name>
</gene>
<evidence type="ECO:0000313" key="1">
    <source>
        <dbReference type="EMBL" id="AJH01948.2"/>
    </source>
</evidence>
<dbReference type="EMBL" id="CP010086">
    <property type="protein sequence ID" value="AJH01948.2"/>
    <property type="molecule type" value="Genomic_DNA"/>
</dbReference>
<sequence length="303" mass="35035">MVYEFYKKRKKVKQPKAKKFRVYKVNTHKKTVIALWMLLIVSFCFAVYKNFTAININTIHETKVIDKEIVDTHKIENFVKNFAKDYYTLEQSQASIESRNEVIKKYLTEELQALNVDTIRRDIPTSSTVQDVEIWAVKQNKEKQFQVIFTVDQLITEGENKKNVSSAYEVVVYVDDSENMVIIKNPTICSIPTKSSYQPKAKESNGTVDSATTGEINEFLKTFFKLYPTATKKELSYYVKDGVLKPIGKDYVFSELLNSVYSIKGNQVQISVSVKYLDQQTKATQISQFDLILEKENNWMIVG</sequence>
<dbReference type="Pfam" id="PF12642">
    <property type="entry name" value="TpcC"/>
    <property type="match status" value="1"/>
</dbReference>
<dbReference type="InterPro" id="IPR035628">
    <property type="entry name" value="TcpC_C"/>
</dbReference>
<reference evidence="2" key="1">
    <citation type="submission" date="2014-12" db="EMBL/GenBank/DDBJ databases">
        <title>Genome sequence of Clostridium beijerinckii strain 59B.</title>
        <authorList>
            <person name="Little G.T."/>
            <person name="Minton N.P."/>
        </authorList>
    </citation>
    <scope>NUCLEOTIDE SEQUENCE [LARGE SCALE GENOMIC DNA]</scope>
    <source>
        <strain evidence="2">59B</strain>
    </source>
</reference>
<dbReference type="Gene3D" id="3.10.450.540">
    <property type="match status" value="2"/>
</dbReference>
<dbReference type="KEGG" id="cbei:LF65_05431"/>
<dbReference type="CDD" id="cd16428">
    <property type="entry name" value="TcpC_C"/>
    <property type="match status" value="1"/>
</dbReference>
<dbReference type="CDD" id="cd16386">
    <property type="entry name" value="TcpC_N"/>
    <property type="match status" value="1"/>
</dbReference>